<evidence type="ECO:0000313" key="5">
    <source>
        <dbReference type="EMBL" id="GFE48998.1"/>
    </source>
</evidence>
<dbReference type="InterPro" id="IPR052708">
    <property type="entry name" value="PxpC"/>
</dbReference>
<dbReference type="SMART" id="SM00797">
    <property type="entry name" value="AHS2"/>
    <property type="match status" value="1"/>
</dbReference>
<name>A0A640VKN9_9RHOB</name>
<keyword evidence="2 5" id="KW-0378">Hydrolase</keyword>
<evidence type="ECO:0000256" key="3">
    <source>
        <dbReference type="ARBA" id="ARBA00022840"/>
    </source>
</evidence>
<dbReference type="Pfam" id="PF02626">
    <property type="entry name" value="CT_A_B"/>
    <property type="match status" value="1"/>
</dbReference>
<dbReference type="AlphaFoldDB" id="A0A640VKN9"/>
<keyword evidence="1" id="KW-0547">Nucleotide-binding</keyword>
<dbReference type="InterPro" id="IPR029000">
    <property type="entry name" value="Cyclophilin-like_dom_sf"/>
</dbReference>
<dbReference type="InterPro" id="IPR003778">
    <property type="entry name" value="CT_A_B"/>
</dbReference>
<feature type="domain" description="Carboxyltransferase" evidence="4">
    <location>
        <begin position="26"/>
        <end position="298"/>
    </location>
</feature>
<proteinExistence type="predicted"/>
<dbReference type="SUPFAM" id="SSF50891">
    <property type="entry name" value="Cyclophilin-like"/>
    <property type="match status" value="1"/>
</dbReference>
<keyword evidence="6" id="KW-1185">Reference proteome</keyword>
<dbReference type="PANTHER" id="PTHR43309">
    <property type="entry name" value="5-OXOPROLINASE SUBUNIT C"/>
    <property type="match status" value="1"/>
</dbReference>
<dbReference type="Gene3D" id="2.40.100.10">
    <property type="entry name" value="Cyclophilin-like"/>
    <property type="match status" value="1"/>
</dbReference>
<evidence type="ECO:0000256" key="2">
    <source>
        <dbReference type="ARBA" id="ARBA00022801"/>
    </source>
</evidence>
<dbReference type="Proteomes" id="UP000436522">
    <property type="component" value="Unassembled WGS sequence"/>
</dbReference>
<protein>
    <submittedName>
        <fullName evidence="5">Allophanate hydrolase</fullName>
    </submittedName>
</protein>
<accession>A0A640VKN9</accession>
<evidence type="ECO:0000259" key="4">
    <source>
        <dbReference type="SMART" id="SM00797"/>
    </source>
</evidence>
<evidence type="ECO:0000256" key="1">
    <source>
        <dbReference type="ARBA" id="ARBA00022741"/>
    </source>
</evidence>
<dbReference type="GO" id="GO:0016787">
    <property type="term" value="F:hydrolase activity"/>
    <property type="evidence" value="ECO:0007669"/>
    <property type="project" value="UniProtKB-KW"/>
</dbReference>
<organism evidence="5 6">
    <name type="scientific">Roseobacter cerasinus</name>
    <dbReference type="NCBI Taxonomy" id="2602289"/>
    <lineage>
        <taxon>Bacteria</taxon>
        <taxon>Pseudomonadati</taxon>
        <taxon>Pseudomonadota</taxon>
        <taxon>Alphaproteobacteria</taxon>
        <taxon>Rhodobacterales</taxon>
        <taxon>Roseobacteraceae</taxon>
        <taxon>Roseobacter</taxon>
    </lineage>
</organism>
<dbReference type="RefSeq" id="WP_159974844.1">
    <property type="nucleotide sequence ID" value="NZ_BLIV01000001.1"/>
</dbReference>
<sequence>MSGALTILSAGPALSLQDLGRRGYLAKGLTRGGAADLRALHEGAALLGQAPDCAAIEMMGMGGTFEADVDTVIALTGAEMAATLDGAPLIWNASHALSAGAKLVIAGVRAGTYGYLHVAGGFDTPPEMGARSAHLTAGIGALLQASDSLPIEASHARPGLFLTPEGRLSGGVIRMVLSFQSALFSDATRARFGETVFRRDPRANRQGVRLDMAGDGFHAEGGLSIVSEVITPGDIQVTGDGAPYVLMCESQTTGGYPRIGTVLPCDLPKVAQAPAGAELRFQVVSLEEAIAAETRARAEIKALPSRIARLVRDPHDIADLLSYQLISGAVSAAADPFATTGEQP</sequence>
<dbReference type="PANTHER" id="PTHR43309:SF5">
    <property type="entry name" value="5-OXOPROLINASE SUBUNIT C"/>
    <property type="match status" value="1"/>
</dbReference>
<evidence type="ECO:0000313" key="6">
    <source>
        <dbReference type="Proteomes" id="UP000436522"/>
    </source>
</evidence>
<reference evidence="5 6" key="1">
    <citation type="submission" date="2019-12" db="EMBL/GenBank/DDBJ databases">
        <title>Roseobacter cerasinus sp. nov., isolated from seawater around aquaculture.</title>
        <authorList>
            <person name="Muramatsu S."/>
            <person name="Takabe Y."/>
            <person name="Mori K."/>
            <person name="Takaichi S."/>
            <person name="Hanada S."/>
        </authorList>
    </citation>
    <scope>NUCLEOTIDE SEQUENCE [LARGE SCALE GENOMIC DNA]</scope>
    <source>
        <strain evidence="5 6">AI77</strain>
    </source>
</reference>
<dbReference type="GO" id="GO:0005524">
    <property type="term" value="F:ATP binding"/>
    <property type="evidence" value="ECO:0007669"/>
    <property type="project" value="UniProtKB-KW"/>
</dbReference>
<dbReference type="OrthoDB" id="9768696at2"/>
<gene>
    <name evidence="5" type="ORF">So717_07510</name>
</gene>
<keyword evidence="3" id="KW-0067">ATP-binding</keyword>
<dbReference type="EMBL" id="BLIV01000001">
    <property type="protein sequence ID" value="GFE48998.1"/>
    <property type="molecule type" value="Genomic_DNA"/>
</dbReference>
<comment type="caution">
    <text evidence="5">The sequence shown here is derived from an EMBL/GenBank/DDBJ whole genome shotgun (WGS) entry which is preliminary data.</text>
</comment>